<protein>
    <recommendedName>
        <fullName evidence="4">Inner membrane protein</fullName>
    </recommendedName>
</protein>
<dbReference type="RefSeq" id="WP_124963960.1">
    <property type="nucleotide sequence ID" value="NZ_RRAZ01000006.1"/>
</dbReference>
<organism evidence="2 3">
    <name type="scientific">Falsigemmobacter faecalis</name>
    <dbReference type="NCBI Taxonomy" id="2488730"/>
    <lineage>
        <taxon>Bacteria</taxon>
        <taxon>Pseudomonadati</taxon>
        <taxon>Pseudomonadota</taxon>
        <taxon>Alphaproteobacteria</taxon>
        <taxon>Rhodobacterales</taxon>
        <taxon>Paracoccaceae</taxon>
        <taxon>Falsigemmobacter</taxon>
    </lineage>
</organism>
<dbReference type="Proteomes" id="UP000282125">
    <property type="component" value="Unassembled WGS sequence"/>
</dbReference>
<dbReference type="OrthoDB" id="7659420at2"/>
<dbReference type="AlphaFoldDB" id="A0A3P3DQM8"/>
<evidence type="ECO:0000313" key="2">
    <source>
        <dbReference type="EMBL" id="RRH76573.1"/>
    </source>
</evidence>
<name>A0A3P3DQM8_9RHOB</name>
<gene>
    <name evidence="2" type="ORF">EG244_05215</name>
</gene>
<evidence type="ECO:0000256" key="1">
    <source>
        <dbReference type="SAM" id="MobiDB-lite"/>
    </source>
</evidence>
<comment type="caution">
    <text evidence="2">The sequence shown here is derived from an EMBL/GenBank/DDBJ whole genome shotgun (WGS) entry which is preliminary data.</text>
</comment>
<dbReference type="EMBL" id="RRAZ01000006">
    <property type="protein sequence ID" value="RRH76573.1"/>
    <property type="molecule type" value="Genomic_DNA"/>
</dbReference>
<keyword evidence="3" id="KW-1185">Reference proteome</keyword>
<evidence type="ECO:0008006" key="4">
    <source>
        <dbReference type="Google" id="ProtNLM"/>
    </source>
</evidence>
<feature type="compositionally biased region" description="Polar residues" evidence="1">
    <location>
        <begin position="7"/>
        <end position="20"/>
    </location>
</feature>
<feature type="region of interest" description="Disordered" evidence="1">
    <location>
        <begin position="1"/>
        <end position="93"/>
    </location>
</feature>
<evidence type="ECO:0000313" key="3">
    <source>
        <dbReference type="Proteomes" id="UP000282125"/>
    </source>
</evidence>
<proteinExistence type="predicted"/>
<sequence length="433" mass="44216">MTEQKETSPGQTPEADTTLSAEGHARRVATPLTEAEDSPAAPPEEPQGPALPEDSKTLRQNDFSAGSDPVDMPAPDRTDPLPPPPLAPEPKRRGPFLPILGGLIAAGIGYGAAQYMPAGWPIAAQDPSAQAALEERLARAETALSQLPAAPDTAPLLARIDALEAELAARPTGGAADEGRLNALATEIEELRNRPLPEPQILTEGGADLTGEIAALKAELEGLKAGLADSGETDSLRAEIEALRAATLAEREATEARAAELAREAETRASATRSEAAALRLATAIDAGTSLEAALQDLSAAGFTLPQDLQANAAGVRTMAALQQSFPEAARAALAAEARPPEGAGLGDRVTAFLFSQANVRSLHPQEGTDADAVLSRMEAAIGANNLSAALTAAGTLSPAAAAAPAMATWLSEARARQEAAASAAALLQSAAQ</sequence>
<accession>A0A3P3DQM8</accession>
<reference evidence="2 3" key="1">
    <citation type="submission" date="2018-11" db="EMBL/GenBank/DDBJ databases">
        <title>Gemmobacter sp. nov., YIM 102744-1 draft genome.</title>
        <authorList>
            <person name="Li G."/>
            <person name="Jiang Y."/>
        </authorList>
    </citation>
    <scope>NUCLEOTIDE SEQUENCE [LARGE SCALE GENOMIC DNA]</scope>
    <source>
        <strain evidence="2 3">YIM 102744-1</strain>
    </source>
</reference>